<evidence type="ECO:0000256" key="2">
    <source>
        <dbReference type="ARBA" id="ARBA00012150"/>
    </source>
</evidence>
<evidence type="ECO:0000313" key="10">
    <source>
        <dbReference type="Proteomes" id="UP000050502"/>
    </source>
</evidence>
<evidence type="ECO:0000256" key="6">
    <source>
        <dbReference type="RuleBase" id="RU000553"/>
    </source>
</evidence>
<evidence type="ECO:0000256" key="4">
    <source>
        <dbReference type="ARBA" id="ARBA00047645"/>
    </source>
</evidence>
<dbReference type="InterPro" id="IPR036046">
    <property type="entry name" value="Acylphosphatase-like_dom_sf"/>
</dbReference>
<dbReference type="OrthoDB" id="9808093at2"/>
<comment type="caution">
    <text evidence="9">The sequence shown here is derived from an EMBL/GenBank/DDBJ whole genome shotgun (WGS) entry which is preliminary data.</text>
</comment>
<evidence type="ECO:0000256" key="7">
    <source>
        <dbReference type="RuleBase" id="RU004168"/>
    </source>
</evidence>
<dbReference type="Pfam" id="PF00708">
    <property type="entry name" value="Acylphosphatase"/>
    <property type="match status" value="1"/>
</dbReference>
<keyword evidence="5 6" id="KW-0378">Hydrolase</keyword>
<feature type="active site" evidence="5">
    <location>
        <position position="21"/>
    </location>
</feature>
<dbReference type="PATRIC" id="fig|872965.6.peg.569"/>
<evidence type="ECO:0000313" key="9">
    <source>
        <dbReference type="EMBL" id="KPL89440.1"/>
    </source>
</evidence>
<reference evidence="9 10" key="1">
    <citation type="submission" date="2015-07" db="EMBL/GenBank/DDBJ databases">
        <title>Whole genome sequence of Ardenticatena maritima DSM 23922.</title>
        <authorList>
            <person name="Hemp J."/>
            <person name="Ward L.M."/>
            <person name="Pace L.A."/>
            <person name="Fischer W.W."/>
        </authorList>
    </citation>
    <scope>NUCLEOTIDE SEQUENCE [LARGE SCALE GENOMIC DNA]</scope>
    <source>
        <strain evidence="9 10">110S</strain>
    </source>
</reference>
<dbReference type="PANTHER" id="PTHR47268">
    <property type="entry name" value="ACYLPHOSPHATASE"/>
    <property type="match status" value="1"/>
</dbReference>
<comment type="catalytic activity">
    <reaction evidence="4 5 6">
        <text>an acyl phosphate + H2O = a carboxylate + phosphate + H(+)</text>
        <dbReference type="Rhea" id="RHEA:14965"/>
        <dbReference type="ChEBI" id="CHEBI:15377"/>
        <dbReference type="ChEBI" id="CHEBI:15378"/>
        <dbReference type="ChEBI" id="CHEBI:29067"/>
        <dbReference type="ChEBI" id="CHEBI:43474"/>
        <dbReference type="ChEBI" id="CHEBI:59918"/>
        <dbReference type="EC" id="3.6.1.7"/>
    </reaction>
</comment>
<dbReference type="EMBL" id="LGKN01000003">
    <property type="protein sequence ID" value="KPL89440.1"/>
    <property type="molecule type" value="Genomic_DNA"/>
</dbReference>
<evidence type="ECO:0000256" key="3">
    <source>
        <dbReference type="ARBA" id="ARBA00015991"/>
    </source>
</evidence>
<dbReference type="GO" id="GO:0003998">
    <property type="term" value="F:acylphosphatase activity"/>
    <property type="evidence" value="ECO:0007669"/>
    <property type="project" value="UniProtKB-EC"/>
</dbReference>
<evidence type="ECO:0000256" key="1">
    <source>
        <dbReference type="ARBA" id="ARBA00005614"/>
    </source>
</evidence>
<gene>
    <name evidence="9" type="ORF">SE16_03065</name>
</gene>
<accession>A0A0P6Y0P0</accession>
<comment type="similarity">
    <text evidence="1 7">Belongs to the acylphosphatase family.</text>
</comment>
<name>A0A0P6Y0P0_9CHLR</name>
<dbReference type="InterPro" id="IPR001792">
    <property type="entry name" value="Acylphosphatase-like_dom"/>
</dbReference>
<dbReference type="PANTHER" id="PTHR47268:SF4">
    <property type="entry name" value="ACYLPHOSPHATASE"/>
    <property type="match status" value="1"/>
</dbReference>
<dbReference type="PROSITE" id="PS00151">
    <property type="entry name" value="ACYLPHOSPHATASE_2"/>
    <property type="match status" value="1"/>
</dbReference>
<evidence type="ECO:0000256" key="5">
    <source>
        <dbReference type="PROSITE-ProRule" id="PRU00520"/>
    </source>
</evidence>
<proteinExistence type="inferred from homology"/>
<organism evidence="9 10">
    <name type="scientific">Ardenticatena maritima</name>
    <dbReference type="NCBI Taxonomy" id="872965"/>
    <lineage>
        <taxon>Bacteria</taxon>
        <taxon>Bacillati</taxon>
        <taxon>Chloroflexota</taxon>
        <taxon>Ardenticatenia</taxon>
        <taxon>Ardenticatenales</taxon>
        <taxon>Ardenticatenaceae</taxon>
        <taxon>Ardenticatena</taxon>
    </lineage>
</organism>
<dbReference type="Proteomes" id="UP000050502">
    <property type="component" value="Unassembled WGS sequence"/>
</dbReference>
<dbReference type="SUPFAM" id="SSF54975">
    <property type="entry name" value="Acylphosphatase/BLUF domain-like"/>
    <property type="match status" value="1"/>
</dbReference>
<protein>
    <recommendedName>
        <fullName evidence="3 5">Acylphosphatase</fullName>
        <ecNumber evidence="2 5">3.6.1.7</ecNumber>
    </recommendedName>
</protein>
<dbReference type="PROSITE" id="PS00150">
    <property type="entry name" value="ACYLPHOSPHATASE_1"/>
    <property type="match status" value="1"/>
</dbReference>
<sequence length="97" mass="11089">MSTRRRVHGYISGRVQGVFFRSTMQRQARQLGVVGWVRNLPDGRVEFVAEGDADAVERLLAWARRGPPNAIVETLEVTEETPLQSEETFDIRPTPWH</sequence>
<feature type="domain" description="Acylphosphatase-like" evidence="8">
    <location>
        <begin position="6"/>
        <end position="93"/>
    </location>
</feature>
<dbReference type="PRINTS" id="PR00112">
    <property type="entry name" value="ACYLPHPHTASE"/>
</dbReference>
<evidence type="ECO:0000259" key="8">
    <source>
        <dbReference type="PROSITE" id="PS51160"/>
    </source>
</evidence>
<dbReference type="Gene3D" id="3.30.70.100">
    <property type="match status" value="1"/>
</dbReference>
<dbReference type="InterPro" id="IPR020456">
    <property type="entry name" value="Acylphosphatase"/>
</dbReference>
<dbReference type="RefSeq" id="WP_054494283.1">
    <property type="nucleotide sequence ID" value="NZ_BBZA01000289.1"/>
</dbReference>
<dbReference type="InterPro" id="IPR017968">
    <property type="entry name" value="Acylphosphatase_CS"/>
</dbReference>
<dbReference type="EC" id="3.6.1.7" evidence="2 5"/>
<dbReference type="PROSITE" id="PS51160">
    <property type="entry name" value="ACYLPHOSPHATASE_3"/>
    <property type="match status" value="1"/>
</dbReference>
<feature type="active site" evidence="5">
    <location>
        <position position="39"/>
    </location>
</feature>
<dbReference type="AlphaFoldDB" id="A0A0P6Y0P0"/>